<dbReference type="PANTHER" id="PTHR30086">
    <property type="entry name" value="ARGININE EXPORTER PROTEIN ARGO"/>
    <property type="match status" value="1"/>
</dbReference>
<keyword evidence="2" id="KW-1003">Cell membrane</keyword>
<evidence type="ECO:0000313" key="7">
    <source>
        <dbReference type="EMBL" id="MDR7376088.1"/>
    </source>
</evidence>
<evidence type="ECO:0000313" key="8">
    <source>
        <dbReference type="Proteomes" id="UP001180487"/>
    </source>
</evidence>
<evidence type="ECO:0000256" key="2">
    <source>
        <dbReference type="ARBA" id="ARBA00022475"/>
    </source>
</evidence>
<evidence type="ECO:0000256" key="3">
    <source>
        <dbReference type="ARBA" id="ARBA00022692"/>
    </source>
</evidence>
<keyword evidence="4 6" id="KW-1133">Transmembrane helix</keyword>
<dbReference type="Pfam" id="PF01810">
    <property type="entry name" value="LysE"/>
    <property type="match status" value="1"/>
</dbReference>
<name>A0ABU2C443_9BURK</name>
<feature type="transmembrane region" description="Helical" evidence="6">
    <location>
        <begin position="6"/>
        <end position="29"/>
    </location>
</feature>
<feature type="transmembrane region" description="Helical" evidence="6">
    <location>
        <begin position="41"/>
        <end position="65"/>
    </location>
</feature>
<sequence>MDTFTTLASILAVLFIGVISPGPSFVLVARTAIGNSRAAGVASALGMAAGACVLCIVALLGLHAVLQQVPLAYWGLKLAGGIYLLYLAYKIWQGAKTPLVLADGAPPSAAGWLRHFVIGAGTMVSNPKAAMVYGVIFAALLPATPSAALSLALPPSVFVLEGSWYVLVALALSSARPRQTYLQAKTAIDRATGAVLGLLGIKLLLSSR</sequence>
<comment type="caution">
    <text evidence="7">The sequence shown here is derived from an EMBL/GenBank/DDBJ whole genome shotgun (WGS) entry which is preliminary data.</text>
</comment>
<dbReference type="Proteomes" id="UP001180487">
    <property type="component" value="Unassembled WGS sequence"/>
</dbReference>
<evidence type="ECO:0000256" key="1">
    <source>
        <dbReference type="ARBA" id="ARBA00004651"/>
    </source>
</evidence>
<accession>A0ABU2C443</accession>
<evidence type="ECO:0000256" key="4">
    <source>
        <dbReference type="ARBA" id="ARBA00022989"/>
    </source>
</evidence>
<dbReference type="PANTHER" id="PTHR30086:SF20">
    <property type="entry name" value="ARGININE EXPORTER PROTEIN ARGO-RELATED"/>
    <property type="match status" value="1"/>
</dbReference>
<protein>
    <submittedName>
        <fullName evidence="7">Threonine/homoserine/homoserine lactone efflux protein</fullName>
    </submittedName>
</protein>
<gene>
    <name evidence="7" type="ORF">J2X19_000746</name>
</gene>
<feature type="transmembrane region" description="Helical" evidence="6">
    <location>
        <begin position="71"/>
        <end position="89"/>
    </location>
</feature>
<keyword evidence="5 6" id="KW-0472">Membrane</keyword>
<organism evidence="7 8">
    <name type="scientific">Rhodoferax ferrireducens</name>
    <dbReference type="NCBI Taxonomy" id="192843"/>
    <lineage>
        <taxon>Bacteria</taxon>
        <taxon>Pseudomonadati</taxon>
        <taxon>Pseudomonadota</taxon>
        <taxon>Betaproteobacteria</taxon>
        <taxon>Burkholderiales</taxon>
        <taxon>Comamonadaceae</taxon>
        <taxon>Rhodoferax</taxon>
    </lineage>
</organism>
<comment type="subcellular location">
    <subcellularLocation>
        <location evidence="1">Cell membrane</location>
        <topology evidence="1">Multi-pass membrane protein</topology>
    </subcellularLocation>
</comment>
<dbReference type="RefSeq" id="WP_310370784.1">
    <property type="nucleotide sequence ID" value="NZ_JAVDXT010000001.1"/>
</dbReference>
<proteinExistence type="predicted"/>
<feature type="transmembrane region" description="Helical" evidence="6">
    <location>
        <begin position="187"/>
        <end position="205"/>
    </location>
</feature>
<dbReference type="EMBL" id="JAVDXT010000001">
    <property type="protein sequence ID" value="MDR7376088.1"/>
    <property type="molecule type" value="Genomic_DNA"/>
</dbReference>
<dbReference type="InterPro" id="IPR001123">
    <property type="entry name" value="LeuE-type"/>
</dbReference>
<keyword evidence="3 6" id="KW-0812">Transmembrane</keyword>
<keyword evidence="8" id="KW-1185">Reference proteome</keyword>
<evidence type="ECO:0000256" key="6">
    <source>
        <dbReference type="SAM" id="Phobius"/>
    </source>
</evidence>
<evidence type="ECO:0000256" key="5">
    <source>
        <dbReference type="ARBA" id="ARBA00023136"/>
    </source>
</evidence>
<feature type="transmembrane region" description="Helical" evidence="6">
    <location>
        <begin position="157"/>
        <end position="175"/>
    </location>
</feature>
<reference evidence="7 8" key="1">
    <citation type="submission" date="2023-07" db="EMBL/GenBank/DDBJ databases">
        <title>Sorghum-associated microbial communities from plants grown in Nebraska, USA.</title>
        <authorList>
            <person name="Schachtman D."/>
        </authorList>
    </citation>
    <scope>NUCLEOTIDE SEQUENCE [LARGE SCALE GENOMIC DNA]</scope>
    <source>
        <strain evidence="7 8">BE313</strain>
    </source>
</reference>